<keyword evidence="1" id="KW-0175">Coiled coil</keyword>
<name>A0A0H2S3C6_9AGAM</name>
<evidence type="ECO:0000313" key="2">
    <source>
        <dbReference type="EMBL" id="KLO18452.1"/>
    </source>
</evidence>
<dbReference type="AlphaFoldDB" id="A0A0H2S3C6"/>
<dbReference type="Proteomes" id="UP000053477">
    <property type="component" value="Unassembled WGS sequence"/>
</dbReference>
<sequence>MASNSSAYLQLQTRQQLQQLQELQELLVSARDKLNRLLTINKRFDRVCEQLLEKFKAAATDQNLENLLRALNQVIAEELQMLGNADREISELFRFLRMNPDALRLMTAAQQRERDSICGDFEEQKRIVEKQHQDKWEEMKVRGSVVEAYTGKQFHSIY</sequence>
<reference evidence="2 3" key="1">
    <citation type="submission" date="2015-04" db="EMBL/GenBank/DDBJ databases">
        <title>Complete genome sequence of Schizopora paradoxa KUC8140, a cosmopolitan wood degrader in East Asia.</title>
        <authorList>
            <consortium name="DOE Joint Genome Institute"/>
            <person name="Min B."/>
            <person name="Park H."/>
            <person name="Jang Y."/>
            <person name="Kim J.-J."/>
            <person name="Kim K.H."/>
            <person name="Pangilinan J."/>
            <person name="Lipzen A."/>
            <person name="Riley R."/>
            <person name="Grigoriev I.V."/>
            <person name="Spatafora J.W."/>
            <person name="Choi I.-G."/>
        </authorList>
    </citation>
    <scope>NUCLEOTIDE SEQUENCE [LARGE SCALE GENOMIC DNA]</scope>
    <source>
        <strain evidence="2 3">KUC8140</strain>
    </source>
</reference>
<evidence type="ECO:0000256" key="1">
    <source>
        <dbReference type="SAM" id="Coils"/>
    </source>
</evidence>
<protein>
    <submittedName>
        <fullName evidence="2">Uncharacterized protein</fullName>
    </submittedName>
</protein>
<proteinExistence type="predicted"/>
<keyword evidence="3" id="KW-1185">Reference proteome</keyword>
<organism evidence="2 3">
    <name type="scientific">Schizopora paradoxa</name>
    <dbReference type="NCBI Taxonomy" id="27342"/>
    <lineage>
        <taxon>Eukaryota</taxon>
        <taxon>Fungi</taxon>
        <taxon>Dikarya</taxon>
        <taxon>Basidiomycota</taxon>
        <taxon>Agaricomycotina</taxon>
        <taxon>Agaricomycetes</taxon>
        <taxon>Hymenochaetales</taxon>
        <taxon>Schizoporaceae</taxon>
        <taxon>Schizopora</taxon>
    </lineage>
</organism>
<accession>A0A0H2S3C6</accession>
<evidence type="ECO:0000313" key="3">
    <source>
        <dbReference type="Proteomes" id="UP000053477"/>
    </source>
</evidence>
<feature type="coiled-coil region" evidence="1">
    <location>
        <begin position="13"/>
        <end position="77"/>
    </location>
</feature>
<gene>
    <name evidence="2" type="ORF">SCHPADRAFT_936139</name>
</gene>
<dbReference type="EMBL" id="KQ085894">
    <property type="protein sequence ID" value="KLO18452.1"/>
    <property type="molecule type" value="Genomic_DNA"/>
</dbReference>
<dbReference type="InParanoid" id="A0A0H2S3C6"/>